<evidence type="ECO:0000256" key="1">
    <source>
        <dbReference type="SAM" id="MobiDB-lite"/>
    </source>
</evidence>
<sequence length="54" mass="6129">MILIRRASIVAQDVIAKNADDVMNVENARRRGPVKNADQRKRRVARSKLALDKT</sequence>
<evidence type="ECO:0000313" key="2">
    <source>
        <dbReference type="EMBL" id="QHT87590.1"/>
    </source>
</evidence>
<dbReference type="EMBL" id="MN740093">
    <property type="protein sequence ID" value="QHT87590.1"/>
    <property type="molecule type" value="Genomic_DNA"/>
</dbReference>
<proteinExistence type="predicted"/>
<feature type="region of interest" description="Disordered" evidence="1">
    <location>
        <begin position="30"/>
        <end position="54"/>
    </location>
</feature>
<name>A0A6C0I4T3_9ZZZZ</name>
<dbReference type="AlphaFoldDB" id="A0A6C0I4T3"/>
<reference evidence="2" key="1">
    <citation type="journal article" date="2020" name="Nature">
        <title>Giant virus diversity and host interactions through global metagenomics.</title>
        <authorList>
            <person name="Schulz F."/>
            <person name="Roux S."/>
            <person name="Paez-Espino D."/>
            <person name="Jungbluth S."/>
            <person name="Walsh D.A."/>
            <person name="Denef V.J."/>
            <person name="McMahon K.D."/>
            <person name="Konstantinidis K.T."/>
            <person name="Eloe-Fadrosh E.A."/>
            <person name="Kyrpides N.C."/>
            <person name="Woyke T."/>
        </authorList>
    </citation>
    <scope>NUCLEOTIDE SEQUENCE</scope>
    <source>
        <strain evidence="2">GVMAG-M-3300023184-190</strain>
    </source>
</reference>
<protein>
    <submittedName>
        <fullName evidence="2">Uncharacterized protein</fullName>
    </submittedName>
</protein>
<organism evidence="2">
    <name type="scientific">viral metagenome</name>
    <dbReference type="NCBI Taxonomy" id="1070528"/>
    <lineage>
        <taxon>unclassified sequences</taxon>
        <taxon>metagenomes</taxon>
        <taxon>organismal metagenomes</taxon>
    </lineage>
</organism>
<accession>A0A6C0I4T3</accession>